<evidence type="ECO:0000259" key="7">
    <source>
        <dbReference type="Pfam" id="PF20145"/>
    </source>
</evidence>
<dbReference type="GO" id="GO:0005783">
    <property type="term" value="C:endoplasmic reticulum"/>
    <property type="evidence" value="ECO:0007669"/>
    <property type="project" value="TreeGrafter"/>
</dbReference>
<sequence>MILGVSGALKDGDCEVCVRFLGSFYESLSEGRVPFRGADIENALVQRCRHAADKEVEDLSPEGLKKLKVKDLKKILDKWGEACKGCVEKSDFVRRIDELLPKHAPGAAERRTEL</sequence>
<evidence type="ECO:0000256" key="4">
    <source>
        <dbReference type="ARBA" id="ARBA00022729"/>
    </source>
</evidence>
<dbReference type="PANTHER" id="PTHR12990:SF10">
    <property type="entry name" value="MESENCEPHALIC ASTROCYTE-DERIVED NEUROTROPHIC FACTOR"/>
    <property type="match status" value="1"/>
</dbReference>
<dbReference type="EMBL" id="JARO02003769">
    <property type="protein sequence ID" value="KPP69822.1"/>
    <property type="molecule type" value="Genomic_DNA"/>
</dbReference>
<keyword evidence="3" id="KW-0964">Secreted</keyword>
<keyword evidence="4" id="KW-0732">Signal</keyword>
<evidence type="ECO:0000256" key="5">
    <source>
        <dbReference type="ARBA" id="ARBA00023157"/>
    </source>
</evidence>
<dbReference type="Gene3D" id="1.10.225.10">
    <property type="entry name" value="Saposin-like"/>
    <property type="match status" value="1"/>
</dbReference>
<evidence type="ECO:0000256" key="2">
    <source>
        <dbReference type="ARBA" id="ARBA00005617"/>
    </source>
</evidence>
<dbReference type="InterPro" id="IPR045333">
    <property type="entry name" value="ARMET-like"/>
</dbReference>
<dbReference type="GO" id="GO:0005615">
    <property type="term" value="C:extracellular space"/>
    <property type="evidence" value="ECO:0007669"/>
    <property type="project" value="TreeGrafter"/>
</dbReference>
<evidence type="ECO:0000256" key="3">
    <source>
        <dbReference type="ARBA" id="ARBA00022525"/>
    </source>
</evidence>
<proteinExistence type="inferred from homology"/>
<evidence type="ECO:0008006" key="10">
    <source>
        <dbReference type="Google" id="ProtNLM"/>
    </source>
</evidence>
<comment type="subcellular location">
    <subcellularLocation>
        <location evidence="1">Secreted</location>
    </subcellularLocation>
</comment>
<dbReference type="Proteomes" id="UP000034805">
    <property type="component" value="Unassembled WGS sequence"/>
</dbReference>
<keyword evidence="5" id="KW-1015">Disulfide bond</keyword>
<dbReference type="InterPro" id="IPR036361">
    <property type="entry name" value="SAP_dom_sf"/>
</dbReference>
<dbReference type="InterPro" id="IPR045332">
    <property type="entry name" value="ARMET_N"/>
</dbReference>
<dbReference type="Gene3D" id="1.10.720.30">
    <property type="entry name" value="SAP domain"/>
    <property type="match status" value="1"/>
</dbReference>
<protein>
    <recommendedName>
        <fullName evidence="10">MANF/CDNF-like protein</fullName>
    </recommendedName>
</protein>
<reference evidence="8 9" key="1">
    <citation type="submission" date="2015-08" db="EMBL/GenBank/DDBJ databases">
        <title>The genome of the Asian arowana (Scleropages formosus).</title>
        <authorList>
            <person name="Tan M.H."/>
            <person name="Gan H.M."/>
            <person name="Croft L.J."/>
            <person name="Austin C.M."/>
        </authorList>
    </citation>
    <scope>NUCLEOTIDE SEQUENCE [LARGE SCALE GENOMIC DNA]</scope>
    <source>
        <strain evidence="8">Aro1</strain>
    </source>
</reference>
<dbReference type="Pfam" id="PF10208">
    <property type="entry name" value="ARMET_C"/>
    <property type="match status" value="1"/>
</dbReference>
<organism evidence="8 9">
    <name type="scientific">Scleropages formosus</name>
    <name type="common">Asian bonytongue</name>
    <name type="synonym">Osteoglossum formosum</name>
    <dbReference type="NCBI Taxonomy" id="113540"/>
    <lineage>
        <taxon>Eukaryota</taxon>
        <taxon>Metazoa</taxon>
        <taxon>Chordata</taxon>
        <taxon>Craniata</taxon>
        <taxon>Vertebrata</taxon>
        <taxon>Euteleostomi</taxon>
        <taxon>Actinopterygii</taxon>
        <taxon>Neopterygii</taxon>
        <taxon>Teleostei</taxon>
        <taxon>Osteoglossocephala</taxon>
        <taxon>Osteoglossomorpha</taxon>
        <taxon>Osteoglossiformes</taxon>
        <taxon>Osteoglossidae</taxon>
        <taxon>Scleropages</taxon>
    </lineage>
</organism>
<feature type="domain" description="ARMET C-terminal" evidence="6">
    <location>
        <begin position="64"/>
        <end position="103"/>
    </location>
</feature>
<dbReference type="GO" id="GO:0031175">
    <property type="term" value="P:neuron projection development"/>
    <property type="evidence" value="ECO:0007669"/>
    <property type="project" value="TreeGrafter"/>
</dbReference>
<dbReference type="PANTHER" id="PTHR12990">
    <property type="entry name" value="ARMET-LIKE PROTEIN"/>
    <property type="match status" value="1"/>
</dbReference>
<name>A0A0P7X017_SCLFO</name>
<comment type="caution">
    <text evidence="8">The sequence shown here is derived from an EMBL/GenBank/DDBJ whole genome shotgun (WGS) entry which is preliminary data.</text>
</comment>
<feature type="domain" description="ARMET N-terminal" evidence="7">
    <location>
        <begin position="13"/>
        <end position="55"/>
    </location>
</feature>
<dbReference type="AlphaFoldDB" id="A0A0P7X017"/>
<dbReference type="FunFam" id="1.10.720.30:FF:000003">
    <property type="entry name" value="Mesencephalic astrocyte-derived neurotrophic factor"/>
    <property type="match status" value="1"/>
</dbReference>
<dbReference type="GO" id="GO:0071542">
    <property type="term" value="P:dopaminergic neuron differentiation"/>
    <property type="evidence" value="ECO:0007669"/>
    <property type="project" value="TreeGrafter"/>
</dbReference>
<evidence type="ECO:0000259" key="6">
    <source>
        <dbReference type="Pfam" id="PF10208"/>
    </source>
</evidence>
<comment type="similarity">
    <text evidence="2">Belongs to the ARMET family.</text>
</comment>
<dbReference type="Pfam" id="PF20145">
    <property type="entry name" value="ARMET_N"/>
    <property type="match status" value="1"/>
</dbReference>
<evidence type="ECO:0000256" key="1">
    <source>
        <dbReference type="ARBA" id="ARBA00004613"/>
    </source>
</evidence>
<gene>
    <name evidence="8" type="ORF">Z043_111400</name>
</gene>
<dbReference type="InterPro" id="IPR019345">
    <property type="entry name" value="ARMET_C"/>
</dbReference>
<accession>A0A0P7X017</accession>
<evidence type="ECO:0000313" key="8">
    <source>
        <dbReference type="EMBL" id="KPP69822.1"/>
    </source>
</evidence>
<evidence type="ECO:0000313" key="9">
    <source>
        <dbReference type="Proteomes" id="UP000034805"/>
    </source>
</evidence>
<dbReference type="SUPFAM" id="SSF68906">
    <property type="entry name" value="SAP domain"/>
    <property type="match status" value="1"/>
</dbReference>